<reference evidence="1" key="1">
    <citation type="submission" date="2013-07" db="EMBL/GenBank/DDBJ databases">
        <title>The genome of an arbuscular mycorrhizal fungus provides insights into the evolution of the oldest plant symbiosis.</title>
        <authorList>
            <consortium name="DOE Joint Genome Institute"/>
            <person name="Tisserant E."/>
            <person name="Malbreil M."/>
            <person name="Kuo A."/>
            <person name="Kohler A."/>
            <person name="Symeonidi A."/>
            <person name="Balestrini R."/>
            <person name="Charron P."/>
            <person name="Duensing N."/>
            <person name="Frei-dit-Frey N."/>
            <person name="Gianinazzi-Pearson V."/>
            <person name="Gilbert B."/>
            <person name="Handa Y."/>
            <person name="Hijri M."/>
            <person name="Kaul R."/>
            <person name="Kawaguchi M."/>
            <person name="Krajinski F."/>
            <person name="Lammers P."/>
            <person name="Lapierre D."/>
            <person name="Masclaux F.G."/>
            <person name="Murat C."/>
            <person name="Morin E."/>
            <person name="Ndikumana S."/>
            <person name="Pagni M."/>
            <person name="Petitpierre D."/>
            <person name="Requena N."/>
            <person name="Rosikiewicz P."/>
            <person name="Riley R."/>
            <person name="Saito K."/>
            <person name="San Clemente H."/>
            <person name="Shapiro H."/>
            <person name="van Tuinen D."/>
            <person name="Becard G."/>
            <person name="Bonfante P."/>
            <person name="Paszkowski U."/>
            <person name="Shachar-Hill Y."/>
            <person name="Young J.P."/>
            <person name="Sanders I.R."/>
            <person name="Henrissat B."/>
            <person name="Rensing S.A."/>
            <person name="Grigoriev I.V."/>
            <person name="Corradi N."/>
            <person name="Roux C."/>
            <person name="Martin F."/>
        </authorList>
    </citation>
    <scope>NUCLEOTIDE SEQUENCE</scope>
    <source>
        <strain evidence="1">DAOM 197198</strain>
    </source>
</reference>
<protein>
    <submittedName>
        <fullName evidence="1">Uncharacterized protein</fullName>
    </submittedName>
</protein>
<gene>
    <name evidence="1" type="ORF">GLOINDRAFT_97358</name>
</gene>
<sequence length="151" mass="18268">MWKFFVDMLLMLGDRWRTGQRSQALIQVVLQRPSSKKIFGSFRKIILKNFTCFSESKKFRRKKLCDKYDILCFIYYHANRVNRLKIHINLTVKYTISITNNLPILYLNAPISKIELRHRSRDFRYARKSKYTHLLVSISIRSRYSFDFDKT</sequence>
<accession>U9TQA8</accession>
<dbReference type="AlphaFoldDB" id="U9TQA8"/>
<proteinExistence type="predicted"/>
<dbReference type="VEuPathDB" id="FungiDB:RhiirFUN_004264"/>
<feature type="non-terminal residue" evidence="1">
    <location>
        <position position="151"/>
    </location>
</feature>
<organism evidence="1">
    <name type="scientific">Rhizophagus irregularis (strain DAOM 181602 / DAOM 197198 / MUCL 43194)</name>
    <name type="common">Arbuscular mycorrhizal fungus</name>
    <name type="synonym">Glomus intraradices</name>
    <dbReference type="NCBI Taxonomy" id="747089"/>
    <lineage>
        <taxon>Eukaryota</taxon>
        <taxon>Fungi</taxon>
        <taxon>Fungi incertae sedis</taxon>
        <taxon>Mucoromycota</taxon>
        <taxon>Glomeromycotina</taxon>
        <taxon>Glomeromycetes</taxon>
        <taxon>Glomerales</taxon>
        <taxon>Glomeraceae</taxon>
        <taxon>Rhizophagus</taxon>
    </lineage>
</organism>
<dbReference type="EMBL" id="KI287224">
    <property type="protein sequence ID" value="ESA10325.1"/>
    <property type="molecule type" value="Genomic_DNA"/>
</dbReference>
<evidence type="ECO:0000313" key="1">
    <source>
        <dbReference type="EMBL" id="ESA10325.1"/>
    </source>
</evidence>
<dbReference type="HOGENOM" id="CLU_1735886_0_0_1"/>
<name>U9TQA8_RHIID</name>